<dbReference type="InParanoid" id="A8P021"/>
<feature type="region of interest" description="Disordered" evidence="1">
    <location>
        <begin position="191"/>
        <end position="215"/>
    </location>
</feature>
<proteinExistence type="predicted"/>
<dbReference type="AlphaFoldDB" id="A8P021"/>
<sequence>MSNPLGAGKGDLSGIVNNLKGTIDNPGVPILQRQQAQQQLQSLIKANIDLGGILSTQEITHLLSPISGAVGDVAGTAGGLAGGLTGEQGAGGVLGGLTGGGGGGGGQQQQPQSGGGGILGGGDQGQKQGGQQGSGGGGGLLGGVGGILGGGSDSQSLPGSLLDVNVGPQKEPAPTADSQILKHYIGTLQNPNASQTAKNQAKKVLQDSGIDLSSV</sequence>
<dbReference type="OMA" id="CCEREIK"/>
<evidence type="ECO:0000256" key="1">
    <source>
        <dbReference type="SAM" id="MobiDB-lite"/>
    </source>
</evidence>
<protein>
    <submittedName>
        <fullName evidence="2">Uncharacterized protein</fullName>
    </submittedName>
</protein>
<accession>A8P021</accession>
<gene>
    <name evidence="2" type="ORF">CC1G_11448</name>
</gene>
<dbReference type="GeneID" id="6014365"/>
<reference evidence="2 3" key="1">
    <citation type="journal article" date="2010" name="Proc. Natl. Acad. Sci. U.S.A.">
        <title>Insights into evolution of multicellular fungi from the assembled chromosomes of the mushroom Coprinopsis cinerea (Coprinus cinereus).</title>
        <authorList>
            <person name="Stajich J.E."/>
            <person name="Wilke S.K."/>
            <person name="Ahren D."/>
            <person name="Au C.H."/>
            <person name="Birren B.W."/>
            <person name="Borodovsky M."/>
            <person name="Burns C."/>
            <person name="Canback B."/>
            <person name="Casselton L.A."/>
            <person name="Cheng C.K."/>
            <person name="Deng J."/>
            <person name="Dietrich F.S."/>
            <person name="Fargo D.C."/>
            <person name="Farman M.L."/>
            <person name="Gathman A.C."/>
            <person name="Goldberg J."/>
            <person name="Guigo R."/>
            <person name="Hoegger P.J."/>
            <person name="Hooker J.B."/>
            <person name="Huggins A."/>
            <person name="James T.Y."/>
            <person name="Kamada T."/>
            <person name="Kilaru S."/>
            <person name="Kodira C."/>
            <person name="Kues U."/>
            <person name="Kupfer D."/>
            <person name="Kwan H.S."/>
            <person name="Lomsadze A."/>
            <person name="Li W."/>
            <person name="Lilly W.W."/>
            <person name="Ma L.J."/>
            <person name="Mackey A.J."/>
            <person name="Manning G."/>
            <person name="Martin F."/>
            <person name="Muraguchi H."/>
            <person name="Natvig D.O."/>
            <person name="Palmerini H."/>
            <person name="Ramesh M.A."/>
            <person name="Rehmeyer C.J."/>
            <person name="Roe B.A."/>
            <person name="Shenoy N."/>
            <person name="Stanke M."/>
            <person name="Ter-Hovhannisyan V."/>
            <person name="Tunlid A."/>
            <person name="Velagapudi R."/>
            <person name="Vision T.J."/>
            <person name="Zeng Q."/>
            <person name="Zolan M.E."/>
            <person name="Pukkila P.J."/>
        </authorList>
    </citation>
    <scope>NUCLEOTIDE SEQUENCE [LARGE SCALE GENOMIC DNA]</scope>
    <source>
        <strain evidence="3">Okayama-7 / 130 / ATCC MYA-4618 / FGSC 9003</strain>
    </source>
</reference>
<evidence type="ECO:0000313" key="3">
    <source>
        <dbReference type="Proteomes" id="UP000001861"/>
    </source>
</evidence>
<dbReference type="VEuPathDB" id="FungiDB:CC1G_11448"/>
<dbReference type="RefSeq" id="XP_001837803.1">
    <property type="nucleotide sequence ID" value="XM_001837751.1"/>
</dbReference>
<comment type="caution">
    <text evidence="2">The sequence shown here is derived from an EMBL/GenBank/DDBJ whole genome shotgun (WGS) entry which is preliminary data.</text>
</comment>
<dbReference type="KEGG" id="cci:CC1G_11448"/>
<dbReference type="EMBL" id="AACS02000006">
    <property type="protein sequence ID" value="EAU84010.1"/>
    <property type="molecule type" value="Genomic_DNA"/>
</dbReference>
<name>A8P021_COPC7</name>
<organism evidence="2 3">
    <name type="scientific">Coprinopsis cinerea (strain Okayama-7 / 130 / ATCC MYA-4618 / FGSC 9003)</name>
    <name type="common">Inky cap fungus</name>
    <name type="synonym">Hormographiella aspergillata</name>
    <dbReference type="NCBI Taxonomy" id="240176"/>
    <lineage>
        <taxon>Eukaryota</taxon>
        <taxon>Fungi</taxon>
        <taxon>Dikarya</taxon>
        <taxon>Basidiomycota</taxon>
        <taxon>Agaricomycotina</taxon>
        <taxon>Agaricomycetes</taxon>
        <taxon>Agaricomycetidae</taxon>
        <taxon>Agaricales</taxon>
        <taxon>Agaricineae</taxon>
        <taxon>Psathyrellaceae</taxon>
        <taxon>Coprinopsis</taxon>
    </lineage>
</organism>
<feature type="region of interest" description="Disordered" evidence="1">
    <location>
        <begin position="95"/>
        <end position="136"/>
    </location>
</feature>
<keyword evidence="3" id="KW-1185">Reference proteome</keyword>
<evidence type="ECO:0000313" key="2">
    <source>
        <dbReference type="EMBL" id="EAU84010.1"/>
    </source>
</evidence>
<dbReference type="Proteomes" id="UP000001861">
    <property type="component" value="Unassembled WGS sequence"/>
</dbReference>